<organism evidence="1 2">
    <name type="scientific">Microbacterium salsuginis</name>
    <dbReference type="NCBI Taxonomy" id="2722803"/>
    <lineage>
        <taxon>Bacteria</taxon>
        <taxon>Bacillati</taxon>
        <taxon>Actinomycetota</taxon>
        <taxon>Actinomycetes</taxon>
        <taxon>Micrococcales</taxon>
        <taxon>Microbacteriaceae</taxon>
        <taxon>Microbacterium</taxon>
    </lineage>
</organism>
<evidence type="ECO:0000313" key="1">
    <source>
        <dbReference type="EMBL" id="NLP84594.1"/>
    </source>
</evidence>
<dbReference type="EMBL" id="JABACI010000004">
    <property type="protein sequence ID" value="NLP84594.1"/>
    <property type="molecule type" value="Genomic_DNA"/>
</dbReference>
<name>A0ABX1KER2_9MICO</name>
<comment type="caution">
    <text evidence="1">The sequence shown here is derived from an EMBL/GenBank/DDBJ whole genome shotgun (WGS) entry which is preliminary data.</text>
</comment>
<proteinExistence type="predicted"/>
<reference evidence="1 2" key="1">
    <citation type="submission" date="2020-04" db="EMBL/GenBank/DDBJ databases">
        <title>CFH 90308 Microbacterium sp.</title>
        <authorList>
            <person name="Nie G."/>
            <person name="Ming H."/>
            <person name="Xia T."/>
        </authorList>
    </citation>
    <scope>NUCLEOTIDE SEQUENCE [LARGE SCALE GENOMIC DNA]</scope>
    <source>
        <strain evidence="1 2">CFH 90308</strain>
    </source>
</reference>
<protein>
    <recommendedName>
        <fullName evidence="3">NifU family protein</fullName>
    </recommendedName>
</protein>
<sequence length="89" mass="9613">MTESTSPQATKQKDVDAALAPFTEMMAADGYLLSWEPTAEDRIVVRIDATAEACADCLVPTRVMEAIMSTALEPTPYALERVELPDGGH</sequence>
<evidence type="ECO:0000313" key="2">
    <source>
        <dbReference type="Proteomes" id="UP001429745"/>
    </source>
</evidence>
<gene>
    <name evidence="1" type="ORF">HF576_12110</name>
</gene>
<accession>A0ABX1KER2</accession>
<keyword evidence="2" id="KW-1185">Reference proteome</keyword>
<evidence type="ECO:0008006" key="3">
    <source>
        <dbReference type="Google" id="ProtNLM"/>
    </source>
</evidence>
<dbReference type="Proteomes" id="UP001429745">
    <property type="component" value="Unassembled WGS sequence"/>
</dbReference>
<dbReference type="RefSeq" id="WP_168913092.1">
    <property type="nucleotide sequence ID" value="NZ_JABACI010000004.1"/>
</dbReference>